<feature type="region of interest" description="Disordered" evidence="1">
    <location>
        <begin position="1"/>
        <end position="26"/>
    </location>
</feature>
<accession>A0ABR3VWD2</accession>
<comment type="caution">
    <text evidence="3">The sequence shown here is derived from an EMBL/GenBank/DDBJ whole genome shotgun (WGS) entry which is preliminary data.</text>
</comment>
<evidence type="ECO:0000313" key="3">
    <source>
        <dbReference type="EMBL" id="KAL1846848.1"/>
    </source>
</evidence>
<feature type="compositionally biased region" description="Polar residues" evidence="1">
    <location>
        <begin position="1"/>
        <end position="22"/>
    </location>
</feature>
<keyword evidence="4" id="KW-1185">Reference proteome</keyword>
<dbReference type="Pfam" id="PF20150">
    <property type="entry name" value="2EXR"/>
    <property type="match status" value="1"/>
</dbReference>
<reference evidence="3 4" key="1">
    <citation type="journal article" date="2024" name="IMA Fungus">
        <title>IMA Genome - F19 : A genome assembly and annotation guide to empower mycologists, including annotated draft genome sequences of Ceratocystis pirilliformis, Diaporthe australafricana, Fusarium ophioides, Paecilomyces lecythidis, and Sporothrix stenoceras.</title>
        <authorList>
            <person name="Aylward J."/>
            <person name="Wilson A.M."/>
            <person name="Visagie C.M."/>
            <person name="Spraker J."/>
            <person name="Barnes I."/>
            <person name="Buitendag C."/>
            <person name="Ceriani C."/>
            <person name="Del Mar Angel L."/>
            <person name="du Plessis D."/>
            <person name="Fuchs T."/>
            <person name="Gasser K."/>
            <person name="Kramer D."/>
            <person name="Li W."/>
            <person name="Munsamy K."/>
            <person name="Piso A."/>
            <person name="Price J.L."/>
            <person name="Sonnekus B."/>
            <person name="Thomas C."/>
            <person name="van der Nest A."/>
            <person name="van Dijk A."/>
            <person name="van Heerden A."/>
            <person name="van Vuuren N."/>
            <person name="Yilmaz N."/>
            <person name="Duong T.A."/>
            <person name="van der Merwe N.A."/>
            <person name="Wingfield M.J."/>
            <person name="Wingfield B.D."/>
        </authorList>
    </citation>
    <scope>NUCLEOTIDE SEQUENCE [LARGE SCALE GENOMIC DNA]</scope>
    <source>
        <strain evidence="3 4">CMW 18300</strain>
    </source>
</reference>
<evidence type="ECO:0000313" key="4">
    <source>
        <dbReference type="Proteomes" id="UP001583177"/>
    </source>
</evidence>
<sequence length="391" mass="44331">MAGETNSTSQSSGHTDNPSLQVTHRADSSPELSRVADFHLFAELPPELRQMIFAACLPRRIFMFSYSGSLTGSMAGVGKKPRGLPWIGMVCKEAYHISKMFVREYRMDLTTLSWLPTPAHYGTTTIQFNLKFDSLMLNYFGSDLDDNEDGAKAQHDRYLESLPNGPYALAALSKIPAVLNIHHLVGPRLFPVAWHMPRSYRAHLIRRDHCDVVLAGTQISLSDRDIRTSGLFGLFGEERHVLVDIADTAKIDRYEKYIRQSENEGRGVQNYGWSFYPQPELRPEPWGRRGCRRYGTRGRLIDWRKTHPDGVKVPPADFTVAAKDAAAALKVIKMSWLEANHCFEPEKWPAVPWTGDSLDRDWDDEHPVAKSHLSKLPRFSFLAMYTVKAAK</sequence>
<organism evidence="3 4">
    <name type="scientific">Diaporthe australafricana</name>
    <dbReference type="NCBI Taxonomy" id="127596"/>
    <lineage>
        <taxon>Eukaryota</taxon>
        <taxon>Fungi</taxon>
        <taxon>Dikarya</taxon>
        <taxon>Ascomycota</taxon>
        <taxon>Pezizomycotina</taxon>
        <taxon>Sordariomycetes</taxon>
        <taxon>Sordariomycetidae</taxon>
        <taxon>Diaporthales</taxon>
        <taxon>Diaporthaceae</taxon>
        <taxon>Diaporthe</taxon>
    </lineage>
</organism>
<protein>
    <recommendedName>
        <fullName evidence="2">2EXR domain-containing protein</fullName>
    </recommendedName>
</protein>
<dbReference type="EMBL" id="JAWRVE010000257">
    <property type="protein sequence ID" value="KAL1846848.1"/>
    <property type="molecule type" value="Genomic_DNA"/>
</dbReference>
<feature type="domain" description="2EXR" evidence="2">
    <location>
        <begin position="38"/>
        <end position="135"/>
    </location>
</feature>
<name>A0ABR3VWD2_9PEZI</name>
<evidence type="ECO:0000256" key="1">
    <source>
        <dbReference type="SAM" id="MobiDB-lite"/>
    </source>
</evidence>
<evidence type="ECO:0000259" key="2">
    <source>
        <dbReference type="Pfam" id="PF20150"/>
    </source>
</evidence>
<dbReference type="InterPro" id="IPR045518">
    <property type="entry name" value="2EXR"/>
</dbReference>
<dbReference type="Proteomes" id="UP001583177">
    <property type="component" value="Unassembled WGS sequence"/>
</dbReference>
<gene>
    <name evidence="3" type="ORF">Daus18300_014133</name>
</gene>
<proteinExistence type="predicted"/>